<reference evidence="1 2" key="1">
    <citation type="submission" date="2018-06" db="EMBL/GenBank/DDBJ databases">
        <authorList>
            <consortium name="Pathogen Informatics"/>
            <person name="Doyle S."/>
        </authorList>
    </citation>
    <scope>NUCLEOTIDE SEQUENCE [LARGE SCALE GENOMIC DNA]</scope>
    <source>
        <strain evidence="1 2">NCTC7915</strain>
    </source>
</reference>
<accession>A0AA46BP07</accession>
<dbReference type="EMBL" id="UFYA01000001">
    <property type="protein sequence ID" value="STD11675.1"/>
    <property type="molecule type" value="Genomic_DNA"/>
</dbReference>
<name>A0AA46BP07_9MICO</name>
<protein>
    <submittedName>
        <fullName evidence="1">Uncharacterized protein</fullName>
    </submittedName>
</protein>
<dbReference type="Proteomes" id="UP000254118">
    <property type="component" value="Unassembled WGS sequence"/>
</dbReference>
<gene>
    <name evidence="1" type="ORF">NCTC7915_01634</name>
</gene>
<evidence type="ECO:0000313" key="1">
    <source>
        <dbReference type="EMBL" id="STD11675.1"/>
    </source>
</evidence>
<organism evidence="1 2">
    <name type="scientific">Dermatophilus congolensis</name>
    <dbReference type="NCBI Taxonomy" id="1863"/>
    <lineage>
        <taxon>Bacteria</taxon>
        <taxon>Bacillati</taxon>
        <taxon>Actinomycetota</taxon>
        <taxon>Actinomycetes</taxon>
        <taxon>Micrococcales</taxon>
        <taxon>Dermatophilaceae</taxon>
        <taxon>Dermatophilus</taxon>
    </lineage>
</organism>
<evidence type="ECO:0000313" key="2">
    <source>
        <dbReference type="Proteomes" id="UP000254118"/>
    </source>
</evidence>
<proteinExistence type="predicted"/>
<dbReference type="AlphaFoldDB" id="A0AA46BP07"/>
<sequence length="77" mass="8472">MVSLWRRQGRWLASPVRLVPIAFILFMALGAALLALPISHPGEVDYLASATGRKGGDGMRGHPRKRYTPCTPRRICG</sequence>
<comment type="caution">
    <text evidence="1">The sequence shown here is derived from an EMBL/GenBank/DDBJ whole genome shotgun (WGS) entry which is preliminary data.</text>
</comment>